<evidence type="ECO:0000313" key="2">
    <source>
        <dbReference type="EMBL" id="RIH74396.1"/>
    </source>
</evidence>
<dbReference type="Proteomes" id="UP000265715">
    <property type="component" value="Unassembled WGS sequence"/>
</dbReference>
<keyword evidence="3" id="KW-1185">Reference proteome</keyword>
<dbReference type="EMBL" id="QXDL01000417">
    <property type="protein sequence ID" value="RIH74396.1"/>
    <property type="molecule type" value="Genomic_DNA"/>
</dbReference>
<protein>
    <submittedName>
        <fullName evidence="2">Uncharacterized protein</fullName>
    </submittedName>
</protein>
<accession>A0A399DQQ2</accession>
<gene>
    <name evidence="2" type="ORF">Mterra_04081</name>
</gene>
<sequence>MSLPEARPAAPEAPVIRVHIGRVEVRALFGPPPEGPKAKAAPQGLSLEDFLKGKGR</sequence>
<name>A0A399DQQ2_9DEIN</name>
<feature type="region of interest" description="Disordered" evidence="1">
    <location>
        <begin position="30"/>
        <end position="56"/>
    </location>
</feature>
<dbReference type="AlphaFoldDB" id="A0A399DQQ2"/>
<evidence type="ECO:0000256" key="1">
    <source>
        <dbReference type="SAM" id="MobiDB-lite"/>
    </source>
</evidence>
<organism evidence="2 3">
    <name type="scientific">Calidithermus terrae</name>
    <dbReference type="NCBI Taxonomy" id="1408545"/>
    <lineage>
        <taxon>Bacteria</taxon>
        <taxon>Thermotogati</taxon>
        <taxon>Deinococcota</taxon>
        <taxon>Deinococci</taxon>
        <taxon>Thermales</taxon>
        <taxon>Thermaceae</taxon>
        <taxon>Calidithermus</taxon>
    </lineage>
</organism>
<reference evidence="2 3" key="1">
    <citation type="submission" date="2018-08" db="EMBL/GenBank/DDBJ databases">
        <title>Meiothermus terrae DSM 26712 genome sequencing project.</title>
        <authorList>
            <person name="Da Costa M.S."/>
            <person name="Albuquerque L."/>
            <person name="Raposo P."/>
            <person name="Froufe H.J.C."/>
            <person name="Barroso C.S."/>
            <person name="Egas C."/>
        </authorList>
    </citation>
    <scope>NUCLEOTIDE SEQUENCE [LARGE SCALE GENOMIC DNA]</scope>
    <source>
        <strain evidence="2 3">DSM 26712</strain>
    </source>
</reference>
<evidence type="ECO:0000313" key="3">
    <source>
        <dbReference type="Proteomes" id="UP000265715"/>
    </source>
</evidence>
<comment type="caution">
    <text evidence="2">The sequence shown here is derived from an EMBL/GenBank/DDBJ whole genome shotgun (WGS) entry which is preliminary data.</text>
</comment>
<proteinExistence type="predicted"/>